<dbReference type="PATRIC" id="fig|1121451.3.peg.1720"/>
<name>L0RAH0_9BACT</name>
<dbReference type="KEGG" id="dhy:DESAM_21477"/>
<dbReference type="EMBL" id="FO203522">
    <property type="protein sequence ID" value="CCO23754.1"/>
    <property type="molecule type" value="Genomic_DNA"/>
</dbReference>
<sequence length="242" mass="27850">MKWDKLQMRSREFIRAACNKLKRESSATDFHLNRIANEIEKSFRIDTILPSMIAFLALIFSIYAAQQTYSFFLKERLDRRGSIVCKAYIGKKDLSIHNVKKMYGLLPQNGSDSRQLYNCETKSDFMNCTLFLVWESDKDSSVNLSDVEDKLDSFVYTVKIAPSVGGRHFVYETKEGDIDFVIVEPPYAFLPITTKEVDAVVTETISKLEGDGKFDLYIVETRKENRGSENNRSGNNFYGYID</sequence>
<gene>
    <name evidence="2" type="ORF">DESAM_21477</name>
</gene>
<feature type="transmembrane region" description="Helical" evidence="1">
    <location>
        <begin position="47"/>
        <end position="65"/>
    </location>
</feature>
<evidence type="ECO:0000313" key="2">
    <source>
        <dbReference type="EMBL" id="CCO23754.1"/>
    </source>
</evidence>
<accession>L0RAH0</accession>
<evidence type="ECO:0000313" key="3">
    <source>
        <dbReference type="Proteomes" id="UP000010808"/>
    </source>
</evidence>
<proteinExistence type="predicted"/>
<reference evidence="2 3" key="1">
    <citation type="submission" date="2012-10" db="EMBL/GenBank/DDBJ databases">
        <authorList>
            <person name="Genoscope - CEA"/>
        </authorList>
    </citation>
    <scope>NUCLEOTIDE SEQUENCE [LARGE SCALE GENOMIC DNA]</scope>
    <source>
        <strain evidence="3">AM13 / DSM 14728</strain>
    </source>
</reference>
<keyword evidence="1" id="KW-0812">Transmembrane</keyword>
<dbReference type="AlphaFoldDB" id="L0RAH0"/>
<keyword evidence="1" id="KW-1133">Transmembrane helix</keyword>
<keyword evidence="3" id="KW-1185">Reference proteome</keyword>
<organism evidence="2 3">
    <name type="scientific">Maridesulfovibrio hydrothermalis AM13 = DSM 14728</name>
    <dbReference type="NCBI Taxonomy" id="1121451"/>
    <lineage>
        <taxon>Bacteria</taxon>
        <taxon>Pseudomonadati</taxon>
        <taxon>Thermodesulfobacteriota</taxon>
        <taxon>Desulfovibrionia</taxon>
        <taxon>Desulfovibrionales</taxon>
        <taxon>Desulfovibrionaceae</taxon>
        <taxon>Maridesulfovibrio</taxon>
    </lineage>
</organism>
<protein>
    <submittedName>
        <fullName evidence="2">Uncharacterized protein</fullName>
    </submittedName>
</protein>
<keyword evidence="1" id="KW-0472">Membrane</keyword>
<dbReference type="Proteomes" id="UP000010808">
    <property type="component" value="Chromosome"/>
</dbReference>
<dbReference type="RefSeq" id="WP_015336357.1">
    <property type="nucleotide sequence ID" value="NC_020055.1"/>
</dbReference>
<evidence type="ECO:0000256" key="1">
    <source>
        <dbReference type="SAM" id="Phobius"/>
    </source>
</evidence>
<dbReference type="STRING" id="1121451.DESAM_21477"/>
<dbReference type="HOGENOM" id="CLU_1145740_0_0_7"/>